<evidence type="ECO:0000256" key="1">
    <source>
        <dbReference type="SAM" id="MobiDB-lite"/>
    </source>
</evidence>
<sequence>MLTPKQDKQKGILDNAGTMPSLPQCNARQTPMHDFLQPAVGPA</sequence>
<feature type="compositionally biased region" description="Basic and acidic residues" evidence="1">
    <location>
        <begin position="1"/>
        <end position="11"/>
    </location>
</feature>
<dbReference type="EMBL" id="BJXU01000079">
    <property type="protein sequence ID" value="GEN24177.1"/>
    <property type="molecule type" value="Genomic_DNA"/>
</dbReference>
<accession>A0ABQ0WF07</accession>
<evidence type="ECO:0000313" key="2">
    <source>
        <dbReference type="EMBL" id="GEN24177.1"/>
    </source>
</evidence>
<reference evidence="2 3" key="1">
    <citation type="submission" date="2019-07" db="EMBL/GenBank/DDBJ databases">
        <title>Whole genome shotgun sequence of Halomonas cupida NBRC 102219.</title>
        <authorList>
            <person name="Hosoyama A."/>
            <person name="Uohara A."/>
            <person name="Ohji S."/>
            <person name="Ichikawa N."/>
        </authorList>
    </citation>
    <scope>NUCLEOTIDE SEQUENCE [LARGE SCALE GENOMIC DNA]</scope>
    <source>
        <strain evidence="2 3">NBRC 102219</strain>
    </source>
</reference>
<name>A0ABQ0WF07_9GAMM</name>
<feature type="region of interest" description="Disordered" evidence="1">
    <location>
        <begin position="1"/>
        <end position="43"/>
    </location>
</feature>
<protein>
    <submittedName>
        <fullName evidence="2">Uncharacterized protein</fullName>
    </submittedName>
</protein>
<keyword evidence="3" id="KW-1185">Reference proteome</keyword>
<comment type="caution">
    <text evidence="2">The sequence shown here is derived from an EMBL/GenBank/DDBJ whole genome shotgun (WGS) entry which is preliminary data.</text>
</comment>
<dbReference type="Proteomes" id="UP000321726">
    <property type="component" value="Unassembled WGS sequence"/>
</dbReference>
<proteinExistence type="predicted"/>
<evidence type="ECO:0000313" key="3">
    <source>
        <dbReference type="Proteomes" id="UP000321726"/>
    </source>
</evidence>
<gene>
    <name evidence="2" type="ORF">HCU01_21260</name>
</gene>
<organism evidence="2 3">
    <name type="scientific">Halomonas cupida</name>
    <dbReference type="NCBI Taxonomy" id="44933"/>
    <lineage>
        <taxon>Bacteria</taxon>
        <taxon>Pseudomonadati</taxon>
        <taxon>Pseudomonadota</taxon>
        <taxon>Gammaproteobacteria</taxon>
        <taxon>Oceanospirillales</taxon>
        <taxon>Halomonadaceae</taxon>
        <taxon>Halomonas</taxon>
    </lineage>
</organism>